<keyword evidence="1" id="KW-0812">Transmembrane</keyword>
<gene>
    <name evidence="2" type="ORF">CK203_089993</name>
</gene>
<dbReference type="EMBL" id="QGNW01002643">
    <property type="protein sequence ID" value="RVW13904.1"/>
    <property type="molecule type" value="Genomic_DNA"/>
</dbReference>
<keyword evidence="1" id="KW-1133">Transmembrane helix</keyword>
<name>A0A438BSF6_VITVI</name>
<feature type="transmembrane region" description="Helical" evidence="1">
    <location>
        <begin position="14"/>
        <end position="32"/>
    </location>
</feature>
<dbReference type="PANTHER" id="PTHR33430:SF1">
    <property type="entry name" value="PGG DOMAIN-CONTAINING PROTEIN"/>
    <property type="match status" value="1"/>
</dbReference>
<organism evidence="2 3">
    <name type="scientific">Vitis vinifera</name>
    <name type="common">Grape</name>
    <dbReference type="NCBI Taxonomy" id="29760"/>
    <lineage>
        <taxon>Eukaryota</taxon>
        <taxon>Viridiplantae</taxon>
        <taxon>Streptophyta</taxon>
        <taxon>Embryophyta</taxon>
        <taxon>Tracheophyta</taxon>
        <taxon>Spermatophyta</taxon>
        <taxon>Magnoliopsida</taxon>
        <taxon>eudicotyledons</taxon>
        <taxon>Gunneridae</taxon>
        <taxon>Pentapetalae</taxon>
        <taxon>rosids</taxon>
        <taxon>Vitales</taxon>
        <taxon>Vitaceae</taxon>
        <taxon>Viteae</taxon>
        <taxon>Vitis</taxon>
    </lineage>
</organism>
<feature type="transmembrane region" description="Helical" evidence="1">
    <location>
        <begin position="94"/>
        <end position="117"/>
    </location>
</feature>
<feature type="transmembrane region" description="Helical" evidence="1">
    <location>
        <begin position="55"/>
        <end position="73"/>
    </location>
</feature>
<evidence type="ECO:0000313" key="2">
    <source>
        <dbReference type="EMBL" id="RVW13904.1"/>
    </source>
</evidence>
<evidence type="ECO:0000256" key="1">
    <source>
        <dbReference type="SAM" id="Phobius"/>
    </source>
</evidence>
<comment type="caution">
    <text evidence="2">The sequence shown here is derived from an EMBL/GenBank/DDBJ whole genome shotgun (WGS) entry which is preliminary data.</text>
</comment>
<keyword evidence="1" id="KW-0472">Membrane</keyword>
<reference evidence="2 3" key="1">
    <citation type="journal article" date="2018" name="PLoS Genet.">
        <title>Population sequencing reveals clonal diversity and ancestral inbreeding in the grapevine cultivar Chardonnay.</title>
        <authorList>
            <person name="Roach M.J."/>
            <person name="Johnson D.L."/>
            <person name="Bohlmann J."/>
            <person name="van Vuuren H.J."/>
            <person name="Jones S.J."/>
            <person name="Pretorius I.S."/>
            <person name="Schmidt S.A."/>
            <person name="Borneman A.R."/>
        </authorList>
    </citation>
    <scope>NUCLEOTIDE SEQUENCE [LARGE SCALE GENOMIC DNA]</scope>
    <source>
        <strain evidence="3">cv. Chardonnay</strain>
        <tissue evidence="2">Leaf</tissue>
    </source>
</reference>
<evidence type="ECO:0000313" key="3">
    <source>
        <dbReference type="Proteomes" id="UP000288805"/>
    </source>
</evidence>
<accession>A0A438BSF6</accession>
<dbReference type="PANTHER" id="PTHR33430">
    <property type="entry name" value="MATERNAL EFFECT EMBRYO ARREST PROTEIN"/>
    <property type="match status" value="1"/>
</dbReference>
<proteinExistence type="predicted"/>
<sequence length="169" mass="18744">MSSISLYERGLDDLVNVNSLFTIAVFIGLAYSSPDEESLDDRAECQAGTSIKRRLVIYEVVSFSFFLLSSLVAKTLKMHINIFKDKFKSKFCRVLRCVMLTLAALGSVVGCLFLLLSMIHLIEVRLGKLSCGSPSSWIAAGTLITVVSVALLFYLPTVVYVLYVAWSQR</sequence>
<feature type="transmembrane region" description="Helical" evidence="1">
    <location>
        <begin position="137"/>
        <end position="166"/>
    </location>
</feature>
<dbReference type="Proteomes" id="UP000288805">
    <property type="component" value="Unassembled WGS sequence"/>
</dbReference>
<protein>
    <submittedName>
        <fullName evidence="2">Uncharacterized protein</fullName>
    </submittedName>
</protein>
<dbReference type="AlphaFoldDB" id="A0A438BSF6"/>